<reference evidence="1 2" key="1">
    <citation type="submission" date="2007-11" db="EMBL/GenBank/DDBJ databases">
        <title>Complete sequence of plasmid3 pS19503 of Shewanella baltica OS195.</title>
        <authorList>
            <consortium name="US DOE Joint Genome Institute"/>
            <person name="Copeland A."/>
            <person name="Lucas S."/>
            <person name="Lapidus A."/>
            <person name="Barry K."/>
            <person name="Glavina del Rio T."/>
            <person name="Dalin E."/>
            <person name="Tice H."/>
            <person name="Pitluck S."/>
            <person name="Chain P."/>
            <person name="Malfatti S."/>
            <person name="Shin M."/>
            <person name="Vergez L."/>
            <person name="Schmutz J."/>
            <person name="Larimer F."/>
            <person name="Land M."/>
            <person name="Hauser L."/>
            <person name="Kyrpides N."/>
            <person name="Kim E."/>
            <person name="Brettar I."/>
            <person name="Rodrigues J."/>
            <person name="Konstantinidis K."/>
            <person name="Klappenbach J."/>
            <person name="Hofle M."/>
            <person name="Tiedje J."/>
            <person name="Richardson P."/>
        </authorList>
    </citation>
    <scope>NUCLEOTIDE SEQUENCE [LARGE SCALE GENOMIC DNA]</scope>
    <source>
        <strain evidence="1 2">OS195</strain>
        <plasmid evidence="2">Plasmid pS19503</plasmid>
    </source>
</reference>
<dbReference type="NCBIfam" id="NF010461">
    <property type="entry name" value="PRK13886.1"/>
    <property type="match status" value="1"/>
</dbReference>
<dbReference type="CDD" id="cd05386">
    <property type="entry name" value="TraL"/>
    <property type="match status" value="1"/>
</dbReference>
<dbReference type="InterPro" id="IPR027417">
    <property type="entry name" value="P-loop_NTPase"/>
</dbReference>
<dbReference type="Proteomes" id="UP000000770">
    <property type="component" value="Plasmid pS19503"/>
</dbReference>
<proteinExistence type="predicted"/>
<name>A9L6P7_SHEB9</name>
<protein>
    <submittedName>
        <fullName evidence="1">Transfer origin protein, TraL</fullName>
    </submittedName>
</protein>
<evidence type="ECO:0000313" key="1">
    <source>
        <dbReference type="EMBL" id="ABX51829.1"/>
    </source>
</evidence>
<sequence>MKVHIVLQGKGGVGKSLVSSLIAQYKLNKSEEITCIDTDPVNASLSGYKALNVKQLKLIDDNDINSRSFDALIDIIAKTNHDIIIDNGASCFIPFSTYLIENDIVELINNLGHEVIIHTIVTGGQAAADTLNGFVTLIQEYPEKCSFVVWLNPYWGSIEINGKHFEDMQAYIVNKDRVSAIVRLPTLKKETFGVDFENMLNVKQTFDEAIADSSLTIMNRQRLKMTQREIFNSMTAASII</sequence>
<dbReference type="AlphaFoldDB" id="A9L6P7"/>
<organism evidence="1 2">
    <name type="scientific">Shewanella baltica (strain OS195)</name>
    <dbReference type="NCBI Taxonomy" id="399599"/>
    <lineage>
        <taxon>Bacteria</taxon>
        <taxon>Pseudomonadati</taxon>
        <taxon>Pseudomonadota</taxon>
        <taxon>Gammaproteobacteria</taxon>
        <taxon>Alteromonadales</taxon>
        <taxon>Shewanellaceae</taxon>
        <taxon>Shewanella</taxon>
    </lineage>
</organism>
<dbReference type="HOGENOM" id="CLU_076039_0_0_6"/>
<accession>A9L6P7</accession>
<evidence type="ECO:0000313" key="2">
    <source>
        <dbReference type="Proteomes" id="UP000000770"/>
    </source>
</evidence>
<dbReference type="Gene3D" id="3.40.50.300">
    <property type="entry name" value="P-loop containing nucleotide triphosphate hydrolases"/>
    <property type="match status" value="1"/>
</dbReference>
<geneLocation type="plasmid" evidence="1 2">
    <name>pS19503</name>
</geneLocation>
<gene>
    <name evidence="1" type="ordered locus">Sbal195_4674</name>
</gene>
<dbReference type="SUPFAM" id="SSF52540">
    <property type="entry name" value="P-loop containing nucleoside triphosphate hydrolases"/>
    <property type="match status" value="1"/>
</dbReference>
<keyword evidence="1" id="KW-0614">Plasmid</keyword>
<dbReference type="EMBL" id="CP000894">
    <property type="protein sequence ID" value="ABX51829.1"/>
    <property type="molecule type" value="Genomic_DNA"/>
</dbReference>
<dbReference type="RefSeq" id="WP_012197994.1">
    <property type="nucleotide sequence ID" value="NC_010000.1"/>
</dbReference>
<dbReference type="KEGG" id="sbn:Sbal195_4674"/>